<name>A0A0P7ZDM0_SCLFO</name>
<evidence type="ECO:0000313" key="2">
    <source>
        <dbReference type="EMBL" id="KPP79143.1"/>
    </source>
</evidence>
<comment type="caution">
    <text evidence="2">The sequence shown here is derived from an EMBL/GenBank/DDBJ whole genome shotgun (WGS) entry which is preliminary data.</text>
</comment>
<dbReference type="AlphaFoldDB" id="A0A0P7ZDM0"/>
<gene>
    <name evidence="2" type="ORF">Z043_101299</name>
</gene>
<protein>
    <submittedName>
        <fullName evidence="2">Uncharacterized protein</fullName>
    </submittedName>
</protein>
<proteinExistence type="inferred from homology"/>
<evidence type="ECO:0000256" key="1">
    <source>
        <dbReference type="ARBA" id="ARBA00037957"/>
    </source>
</evidence>
<accession>A0A0P7ZDM0</accession>
<sequence>MVHLQTRVVRCSTALYLSSATATPNRSCTAALISSPSPLTTQGEMSFESDTLLEGSLLCETTNSEDYREVRQYCGSHNLIRLYYTTEIISNYTDNVLAAIDSGVKPDIIILNSCVWDLSRFSQSWVPKYGENIHKTMAKLKEILPPECIVMWNMSMPVSGNIVGGYFQPQVGEGQTCSMPSHSKKFFSAVAH</sequence>
<dbReference type="Proteomes" id="UP000034805">
    <property type="component" value="Unassembled WGS sequence"/>
</dbReference>
<reference evidence="2 3" key="1">
    <citation type="submission" date="2015-08" db="EMBL/GenBank/DDBJ databases">
        <title>The genome of the Asian arowana (Scleropages formosus).</title>
        <authorList>
            <person name="Tan M.H."/>
            <person name="Gan H.M."/>
            <person name="Croft L.J."/>
            <person name="Austin C.M."/>
        </authorList>
    </citation>
    <scope>NUCLEOTIDE SEQUENCE [LARGE SCALE GENOMIC DNA]</scope>
    <source>
        <strain evidence="2">Aro1</strain>
    </source>
</reference>
<evidence type="ECO:0000313" key="3">
    <source>
        <dbReference type="Proteomes" id="UP000034805"/>
    </source>
</evidence>
<dbReference type="PANTHER" id="PTHR14469:SF0">
    <property type="entry name" value="FAMILY WITH SEQUENCE SIMILARITY 113"/>
    <property type="match status" value="1"/>
</dbReference>
<comment type="similarity">
    <text evidence="1">Belongs to the PC-esterase family.</text>
</comment>
<dbReference type="PANTHER" id="PTHR14469">
    <property type="entry name" value="SARCOMA ANTIGEN NY-SAR-23"/>
    <property type="match status" value="1"/>
</dbReference>
<dbReference type="EMBL" id="JARO02000278">
    <property type="protein sequence ID" value="KPP79143.1"/>
    <property type="molecule type" value="Genomic_DNA"/>
</dbReference>
<organism evidence="2 3">
    <name type="scientific">Scleropages formosus</name>
    <name type="common">Asian bonytongue</name>
    <name type="synonym">Osteoglossum formosum</name>
    <dbReference type="NCBI Taxonomy" id="113540"/>
    <lineage>
        <taxon>Eukaryota</taxon>
        <taxon>Metazoa</taxon>
        <taxon>Chordata</taxon>
        <taxon>Craniata</taxon>
        <taxon>Vertebrata</taxon>
        <taxon>Euteleostomi</taxon>
        <taxon>Actinopterygii</taxon>
        <taxon>Neopterygii</taxon>
        <taxon>Teleostei</taxon>
        <taxon>Osteoglossocephala</taxon>
        <taxon>Osteoglossomorpha</taxon>
        <taxon>Osteoglossiformes</taxon>
        <taxon>Osteoglossidae</taxon>
        <taxon>Scleropages</taxon>
    </lineage>
</organism>